<dbReference type="GO" id="GO:0003676">
    <property type="term" value="F:nucleic acid binding"/>
    <property type="evidence" value="ECO:0007669"/>
    <property type="project" value="InterPro"/>
</dbReference>
<evidence type="ECO:0000313" key="3">
    <source>
        <dbReference type="EMBL" id="TWB12967.1"/>
    </source>
</evidence>
<proteinExistence type="predicted"/>
<dbReference type="GO" id="GO:0015074">
    <property type="term" value="P:DNA integration"/>
    <property type="evidence" value="ECO:0007669"/>
    <property type="project" value="InterPro"/>
</dbReference>
<dbReference type="InterPro" id="IPR015378">
    <property type="entry name" value="Transposase-like_Mu_C"/>
</dbReference>
<protein>
    <submittedName>
        <fullName evidence="3">Putative transposase</fullName>
    </submittedName>
</protein>
<feature type="domain" description="Integrase catalytic" evidence="2">
    <location>
        <begin position="293"/>
        <end position="510"/>
    </location>
</feature>
<dbReference type="Proteomes" id="UP000319859">
    <property type="component" value="Unassembled WGS sequence"/>
</dbReference>
<dbReference type="AlphaFoldDB" id="A0A560EUE5"/>
<dbReference type="InterPro" id="IPR036397">
    <property type="entry name" value="RNaseH_sf"/>
</dbReference>
<dbReference type="InterPro" id="IPR012337">
    <property type="entry name" value="RNaseH-like_sf"/>
</dbReference>
<dbReference type="InterPro" id="IPR001584">
    <property type="entry name" value="Integrase_cat-core"/>
</dbReference>
<evidence type="ECO:0000256" key="1">
    <source>
        <dbReference type="SAM" id="MobiDB-lite"/>
    </source>
</evidence>
<evidence type="ECO:0000313" key="4">
    <source>
        <dbReference type="Proteomes" id="UP000319859"/>
    </source>
</evidence>
<dbReference type="Pfam" id="PF09299">
    <property type="entry name" value="Mu-transpos_C"/>
    <property type="match status" value="1"/>
</dbReference>
<feature type="compositionally biased region" description="Basic and acidic residues" evidence="1">
    <location>
        <begin position="702"/>
        <end position="722"/>
    </location>
</feature>
<dbReference type="EMBL" id="VITN01000022">
    <property type="protein sequence ID" value="TWB12967.1"/>
    <property type="molecule type" value="Genomic_DNA"/>
</dbReference>
<dbReference type="SUPFAM" id="SSF53098">
    <property type="entry name" value="Ribonuclease H-like"/>
    <property type="match status" value="1"/>
</dbReference>
<comment type="caution">
    <text evidence="3">The sequence shown here is derived from an EMBL/GenBank/DDBJ whole genome shotgun (WGS) entry which is preliminary data.</text>
</comment>
<organism evidence="3 4">
    <name type="scientific">Nitrospirillum amazonense</name>
    <dbReference type="NCBI Taxonomy" id="28077"/>
    <lineage>
        <taxon>Bacteria</taxon>
        <taxon>Pseudomonadati</taxon>
        <taxon>Pseudomonadota</taxon>
        <taxon>Alphaproteobacteria</taxon>
        <taxon>Rhodospirillales</taxon>
        <taxon>Azospirillaceae</taxon>
        <taxon>Nitrospirillum</taxon>
    </lineage>
</organism>
<dbReference type="Gene3D" id="3.30.420.10">
    <property type="entry name" value="Ribonuclease H-like superfamily/Ribonuclease H"/>
    <property type="match status" value="1"/>
</dbReference>
<sequence length="728" mass="81060">MPESHPSEATRFRFSMDDYIAVDGKAYRPVSVDRRGHILRGLEPDGDGPLAEFRHEDLYALHVDGRLTVRPGWLGAGAFQARRRSDAENLADLPETEQHTILWRAEWCDRFLQMEKDLPSMTRSDRAMTLAIPQIHAAVATLEAAWQGQGGRRARAGSKVAVSHPPSPATLRRWLRLYQAAGYNAVGLRENWRRCGNRLPRADGDSHAFALAGARAFLDSRQPTRRMVYDSYLAELEDENRRREEAGGPLLAKVSPRTFNRHISNLDPFQVQCGREGVDAARRKHRITAAGLQVIRPLQRVEIDECNLSLQVLLTAAGAWARLTAEQKRLVERTRAWVTLAIDAATRCIVALRVFADPPSSASAIAAIEMAIFDKTHLGQVASAQSPWNMCGLIEEVVTDSGSAFIARETKTVLTSLGIRSMNPPAKMPEMRARVERVFGTLQGHFVKYFSGQTFENVVIRGDYDAQGNASIDMGELNRTLVRWVVDAYHCSAHEGLAGETPASAWRRLTAKYGVTPPPDARTRRSVFGLSCTRHIQGKGVRVLGIHYQSPELQRLRRSTPEVEVRVDRFDLGEISVKAGDGWLTVKPAVPGLNLHRVTWWEWTATAADLRRRHADAASLGIPVVREALSTIRREGLAAAERAELGSPIIGEEALERAEKDLFLSFAFQDDGTRGADLLEGVPQVADQQQAVHPTPLAPARHGPDPADDPNWKHFQRDQFEIHDEDEE</sequence>
<evidence type="ECO:0000259" key="2">
    <source>
        <dbReference type="PROSITE" id="PS50994"/>
    </source>
</evidence>
<gene>
    <name evidence="3" type="ORF">FBZ89_12268</name>
</gene>
<reference evidence="3 4" key="1">
    <citation type="submission" date="2019-06" db="EMBL/GenBank/DDBJ databases">
        <title>Genomic Encyclopedia of Type Strains, Phase IV (KMG-V): Genome sequencing to study the core and pangenomes of soil and plant-associated prokaryotes.</title>
        <authorList>
            <person name="Whitman W."/>
        </authorList>
    </citation>
    <scope>NUCLEOTIDE SEQUENCE [LARGE SCALE GENOMIC DNA]</scope>
    <source>
        <strain evidence="3 4">BR 11880</strain>
    </source>
</reference>
<dbReference type="PROSITE" id="PS50994">
    <property type="entry name" value="INTEGRASE"/>
    <property type="match status" value="1"/>
</dbReference>
<accession>A0A560EUE5</accession>
<feature type="region of interest" description="Disordered" evidence="1">
    <location>
        <begin position="686"/>
        <end position="728"/>
    </location>
</feature>
<name>A0A560EUE5_9PROT</name>
<dbReference type="RefSeq" id="WP_186457569.1">
    <property type="nucleotide sequence ID" value="NZ_VITN01000022.1"/>
</dbReference>